<dbReference type="PANTHER" id="PTHR30514:SF21">
    <property type="entry name" value="RPIR-FAMILY TRANSCRIPTIONAL REGULATOR"/>
    <property type="match status" value="1"/>
</dbReference>
<dbReference type="PROSITE" id="PS51071">
    <property type="entry name" value="HTH_RPIR"/>
    <property type="match status" value="1"/>
</dbReference>
<dbReference type="Proteomes" id="UP000664357">
    <property type="component" value="Unassembled WGS sequence"/>
</dbReference>
<reference evidence="6 7" key="1">
    <citation type="submission" date="2024-02" db="EMBL/GenBank/DDBJ databases">
        <title>The Genome Sequence of Enterococcus sp. DIV0159.</title>
        <authorList>
            <person name="Earl A."/>
            <person name="Manson A."/>
            <person name="Gilmore M."/>
            <person name="Sanders J."/>
            <person name="Shea T."/>
            <person name="Howe W."/>
            <person name="Livny J."/>
            <person name="Cuomo C."/>
            <person name="Neafsey D."/>
            <person name="Birren B."/>
        </authorList>
    </citation>
    <scope>NUCLEOTIDE SEQUENCE [LARGE SCALE GENOMIC DNA]</scope>
    <source>
        <strain evidence="6 7">665A</strain>
    </source>
</reference>
<keyword evidence="7" id="KW-1185">Reference proteome</keyword>
<keyword evidence="1" id="KW-0805">Transcription regulation</keyword>
<organism evidence="6 7">
    <name type="scientific">Candidatus Enterococcus ferrettii</name>
    <dbReference type="NCBI Taxonomy" id="2815324"/>
    <lineage>
        <taxon>Bacteria</taxon>
        <taxon>Bacillati</taxon>
        <taxon>Bacillota</taxon>
        <taxon>Bacilli</taxon>
        <taxon>Lactobacillales</taxon>
        <taxon>Enterococcaceae</taxon>
        <taxon>Enterococcus</taxon>
    </lineage>
</organism>
<dbReference type="SUPFAM" id="SSF53697">
    <property type="entry name" value="SIS domain"/>
    <property type="match status" value="1"/>
</dbReference>
<dbReference type="RefSeq" id="WP_207704590.1">
    <property type="nucleotide sequence ID" value="NZ_JAFREL020000001.1"/>
</dbReference>
<name>A0ABV0EMQ6_9ENTE</name>
<proteinExistence type="predicted"/>
<dbReference type="Pfam" id="PF01418">
    <property type="entry name" value="HTH_6"/>
    <property type="match status" value="1"/>
</dbReference>
<evidence type="ECO:0000256" key="1">
    <source>
        <dbReference type="ARBA" id="ARBA00023015"/>
    </source>
</evidence>
<feature type="domain" description="SIS" evidence="5">
    <location>
        <begin position="106"/>
        <end position="250"/>
    </location>
</feature>
<dbReference type="EMBL" id="JAFREL020000001">
    <property type="protein sequence ID" value="MEO1769250.1"/>
    <property type="molecule type" value="Genomic_DNA"/>
</dbReference>
<dbReference type="InterPro" id="IPR001347">
    <property type="entry name" value="SIS_dom"/>
</dbReference>
<sequence length="264" mass="30037">MQEDIFILIESCRLNFTAVEQVIADYFLSKQQAPKNIDQLSEHLAVSKASITRFCKKIGLNNYKELIFLYKLSLDKDESDLSVASKVTAAYHSLATRSDSTYSKEIVDAFCGYLHQHKIIHFFGKGFNSYAGADFQFKFSRVGKYVRVIADENSILMSANFANQDELIVVSTLRGDDEELLEAMKIAKVRGVPILLITSNQFSQLIPYANVVLIAASFTREESLGNISPQIPILIQLDMVYERYIHLYSDSLKQWLESEQILHK</sequence>
<evidence type="ECO:0000256" key="3">
    <source>
        <dbReference type="ARBA" id="ARBA00023163"/>
    </source>
</evidence>
<dbReference type="InterPro" id="IPR047640">
    <property type="entry name" value="RpiR-like"/>
</dbReference>
<dbReference type="CDD" id="cd05013">
    <property type="entry name" value="SIS_RpiR"/>
    <property type="match status" value="1"/>
</dbReference>
<evidence type="ECO:0008006" key="8">
    <source>
        <dbReference type="Google" id="ProtNLM"/>
    </source>
</evidence>
<dbReference type="Pfam" id="PF01380">
    <property type="entry name" value="SIS"/>
    <property type="match status" value="1"/>
</dbReference>
<evidence type="ECO:0000313" key="7">
    <source>
        <dbReference type="Proteomes" id="UP000664357"/>
    </source>
</evidence>
<evidence type="ECO:0000256" key="2">
    <source>
        <dbReference type="ARBA" id="ARBA00023125"/>
    </source>
</evidence>
<dbReference type="InterPro" id="IPR035472">
    <property type="entry name" value="RpiR-like_SIS"/>
</dbReference>
<evidence type="ECO:0000313" key="6">
    <source>
        <dbReference type="EMBL" id="MEO1769250.1"/>
    </source>
</evidence>
<feature type="domain" description="HTH rpiR-type" evidence="4">
    <location>
        <begin position="3"/>
        <end position="77"/>
    </location>
</feature>
<comment type="caution">
    <text evidence="6">The sequence shown here is derived from an EMBL/GenBank/DDBJ whole genome shotgun (WGS) entry which is preliminary data.</text>
</comment>
<keyword evidence="2" id="KW-0238">DNA-binding</keyword>
<dbReference type="Gene3D" id="1.10.10.10">
    <property type="entry name" value="Winged helix-like DNA-binding domain superfamily/Winged helix DNA-binding domain"/>
    <property type="match status" value="1"/>
</dbReference>
<evidence type="ECO:0000259" key="4">
    <source>
        <dbReference type="PROSITE" id="PS51071"/>
    </source>
</evidence>
<gene>
    <name evidence="6" type="ORF">JZO67_001201</name>
</gene>
<accession>A0ABV0EMQ6</accession>
<dbReference type="PANTHER" id="PTHR30514">
    <property type="entry name" value="GLUCOKINASE"/>
    <property type="match status" value="1"/>
</dbReference>
<keyword evidence="3" id="KW-0804">Transcription</keyword>
<dbReference type="Gene3D" id="3.40.50.10490">
    <property type="entry name" value="Glucose-6-phosphate isomerase like protein, domain 1"/>
    <property type="match status" value="1"/>
</dbReference>
<dbReference type="InterPro" id="IPR036388">
    <property type="entry name" value="WH-like_DNA-bd_sf"/>
</dbReference>
<protein>
    <recommendedName>
        <fullName evidence="8">Transcriptional regulator</fullName>
    </recommendedName>
</protein>
<dbReference type="InterPro" id="IPR000281">
    <property type="entry name" value="HTH_RpiR"/>
</dbReference>
<dbReference type="PROSITE" id="PS51464">
    <property type="entry name" value="SIS"/>
    <property type="match status" value="1"/>
</dbReference>
<dbReference type="SUPFAM" id="SSF46689">
    <property type="entry name" value="Homeodomain-like"/>
    <property type="match status" value="1"/>
</dbReference>
<dbReference type="InterPro" id="IPR046348">
    <property type="entry name" value="SIS_dom_sf"/>
</dbReference>
<dbReference type="InterPro" id="IPR009057">
    <property type="entry name" value="Homeodomain-like_sf"/>
</dbReference>
<evidence type="ECO:0000259" key="5">
    <source>
        <dbReference type="PROSITE" id="PS51464"/>
    </source>
</evidence>